<evidence type="ECO:0000313" key="2">
    <source>
        <dbReference type="EMBL" id="RDX96324.1"/>
    </source>
</evidence>
<dbReference type="AlphaFoldDB" id="A0A371H0J9"/>
<reference evidence="2" key="1">
    <citation type="submission" date="2018-05" db="EMBL/GenBank/DDBJ databases">
        <title>Draft genome of Mucuna pruriens seed.</title>
        <authorList>
            <person name="Nnadi N.E."/>
            <person name="Vos R."/>
            <person name="Hasami M.H."/>
            <person name="Devisetty U.K."/>
            <person name="Aguiy J.C."/>
        </authorList>
    </citation>
    <scope>NUCLEOTIDE SEQUENCE [LARGE SCALE GENOMIC DNA]</scope>
    <source>
        <strain evidence="2">JCA_2017</strain>
    </source>
</reference>
<comment type="caution">
    <text evidence="2">The sequence shown here is derived from an EMBL/GenBank/DDBJ whole genome shotgun (WGS) entry which is preliminary data.</text>
</comment>
<name>A0A371H0J9_MUCPR</name>
<dbReference type="PANTHER" id="PTHR48475:SF1">
    <property type="entry name" value="RNASE H TYPE-1 DOMAIN-CONTAINING PROTEIN"/>
    <property type="match status" value="1"/>
</dbReference>
<dbReference type="InterPro" id="IPR012337">
    <property type="entry name" value="RNaseH-like_sf"/>
</dbReference>
<accession>A0A371H0J9</accession>
<evidence type="ECO:0000313" key="3">
    <source>
        <dbReference type="Proteomes" id="UP000257109"/>
    </source>
</evidence>
<dbReference type="PANTHER" id="PTHR48475">
    <property type="entry name" value="RIBONUCLEASE H"/>
    <property type="match status" value="1"/>
</dbReference>
<proteinExistence type="predicted"/>
<dbReference type="GO" id="GO:0004523">
    <property type="term" value="F:RNA-DNA hybrid ribonuclease activity"/>
    <property type="evidence" value="ECO:0007669"/>
    <property type="project" value="InterPro"/>
</dbReference>
<dbReference type="GO" id="GO:0003676">
    <property type="term" value="F:nucleic acid binding"/>
    <property type="evidence" value="ECO:0007669"/>
    <property type="project" value="InterPro"/>
</dbReference>
<dbReference type="InterPro" id="IPR036397">
    <property type="entry name" value="RNaseH_sf"/>
</dbReference>
<sequence length="134" mass="15143">MNLVLVLKEDPWWTLYMDGSLNSKGGGTCIILEGLGQVVLEHSLKFDFRTSSNHAEYEALLVRLDLALEVGVRRRLIVGGGTHKSHILRQDNTRADVLSKHATTKTNQHRMIFHKIMLSPTIEEIRVANREVAD</sequence>
<feature type="domain" description="RNase H type-1" evidence="1">
    <location>
        <begin position="22"/>
        <end position="79"/>
    </location>
</feature>
<organism evidence="2 3">
    <name type="scientific">Mucuna pruriens</name>
    <name type="common">Velvet bean</name>
    <name type="synonym">Dolichos pruriens</name>
    <dbReference type="NCBI Taxonomy" id="157652"/>
    <lineage>
        <taxon>Eukaryota</taxon>
        <taxon>Viridiplantae</taxon>
        <taxon>Streptophyta</taxon>
        <taxon>Embryophyta</taxon>
        <taxon>Tracheophyta</taxon>
        <taxon>Spermatophyta</taxon>
        <taxon>Magnoliopsida</taxon>
        <taxon>eudicotyledons</taxon>
        <taxon>Gunneridae</taxon>
        <taxon>Pentapetalae</taxon>
        <taxon>rosids</taxon>
        <taxon>fabids</taxon>
        <taxon>Fabales</taxon>
        <taxon>Fabaceae</taxon>
        <taxon>Papilionoideae</taxon>
        <taxon>50 kb inversion clade</taxon>
        <taxon>NPAAA clade</taxon>
        <taxon>indigoferoid/millettioid clade</taxon>
        <taxon>Phaseoleae</taxon>
        <taxon>Mucuna</taxon>
    </lineage>
</organism>
<dbReference type="SUPFAM" id="SSF53098">
    <property type="entry name" value="Ribonuclease H-like"/>
    <property type="match status" value="1"/>
</dbReference>
<dbReference type="Pfam" id="PF13456">
    <property type="entry name" value="RVT_3"/>
    <property type="match status" value="1"/>
</dbReference>
<feature type="non-terminal residue" evidence="2">
    <location>
        <position position="1"/>
    </location>
</feature>
<dbReference type="EMBL" id="QJKJ01003912">
    <property type="protein sequence ID" value="RDX96324.1"/>
    <property type="molecule type" value="Genomic_DNA"/>
</dbReference>
<evidence type="ECO:0000259" key="1">
    <source>
        <dbReference type="Pfam" id="PF13456"/>
    </source>
</evidence>
<protein>
    <recommendedName>
        <fullName evidence="1">RNase H type-1 domain-containing protein</fullName>
    </recommendedName>
</protein>
<keyword evidence="3" id="KW-1185">Reference proteome</keyword>
<dbReference type="InterPro" id="IPR002156">
    <property type="entry name" value="RNaseH_domain"/>
</dbReference>
<gene>
    <name evidence="2" type="ORF">CR513_21042</name>
</gene>
<dbReference type="OrthoDB" id="1938451at2759"/>
<dbReference type="Proteomes" id="UP000257109">
    <property type="component" value="Unassembled WGS sequence"/>
</dbReference>
<dbReference type="Gene3D" id="3.30.420.10">
    <property type="entry name" value="Ribonuclease H-like superfamily/Ribonuclease H"/>
    <property type="match status" value="1"/>
</dbReference>